<dbReference type="RefSeq" id="WP_151131828.1">
    <property type="nucleotide sequence ID" value="NZ_CP043311.1"/>
</dbReference>
<proteinExistence type="predicted"/>
<dbReference type="KEGG" id="plal:FXN65_04200"/>
<reference evidence="1 2" key="1">
    <citation type="submission" date="2019-08" db="EMBL/GenBank/DDBJ databases">
        <title>Whole-genome Sequencing of e-waste polymer degrading bacterium Pseudomonas sp. strain PE08.</title>
        <authorList>
            <person name="Kirdat K."/>
            <person name="Debbarma P."/>
            <person name="Narawade N."/>
            <person name="Suyal D."/>
            <person name="Thorat V."/>
            <person name="Shouche Y."/>
            <person name="Goel R."/>
            <person name="Yadav A."/>
        </authorList>
    </citation>
    <scope>NUCLEOTIDE SEQUENCE [LARGE SCALE GENOMIC DNA]</scope>
    <source>
        <strain evidence="1 2">PE08</strain>
    </source>
</reference>
<accession>A0A5J6QL61</accession>
<name>A0A5J6QL61_9GAMM</name>
<evidence type="ECO:0000313" key="1">
    <source>
        <dbReference type="EMBL" id="QEY61289.1"/>
    </source>
</evidence>
<protein>
    <submittedName>
        <fullName evidence="1">Cation transporter</fullName>
    </submittedName>
</protein>
<sequence>MKLHDLTSHARAGHVEEINLISLEGGIYLLEARIDGHSHHLDDGRGHATHLRSVEHAREVLHEFPDLPFHLVHNVVHDEMCGMDADSQDTVKVPISTRVSH</sequence>
<keyword evidence="2" id="KW-1185">Reference proteome</keyword>
<evidence type="ECO:0000313" key="2">
    <source>
        <dbReference type="Proteomes" id="UP000327179"/>
    </source>
</evidence>
<dbReference type="InterPro" id="IPR045508">
    <property type="entry name" value="DUF6482"/>
</dbReference>
<organism evidence="1 2">
    <name type="scientific">Metapseudomonas lalkuanensis</name>
    <dbReference type="NCBI Taxonomy" id="2604832"/>
    <lineage>
        <taxon>Bacteria</taxon>
        <taxon>Pseudomonadati</taxon>
        <taxon>Pseudomonadota</taxon>
        <taxon>Gammaproteobacteria</taxon>
        <taxon>Pseudomonadales</taxon>
        <taxon>Pseudomonadaceae</taxon>
        <taxon>Metapseudomonas</taxon>
    </lineage>
</organism>
<dbReference type="AlphaFoldDB" id="A0A5J6QL61"/>
<dbReference type="Proteomes" id="UP000327179">
    <property type="component" value="Chromosome"/>
</dbReference>
<dbReference type="Pfam" id="PF20090">
    <property type="entry name" value="DUF6482"/>
    <property type="match status" value="1"/>
</dbReference>
<gene>
    <name evidence="1" type="ORF">FXN65_04200</name>
</gene>
<dbReference type="EMBL" id="CP043311">
    <property type="protein sequence ID" value="QEY61289.1"/>
    <property type="molecule type" value="Genomic_DNA"/>
</dbReference>